<dbReference type="SUPFAM" id="SSF56487">
    <property type="entry name" value="SRCR-like"/>
    <property type="match status" value="2"/>
</dbReference>
<feature type="region of interest" description="Disordered" evidence="5">
    <location>
        <begin position="99"/>
        <end position="119"/>
    </location>
</feature>
<dbReference type="Pfam" id="PF00530">
    <property type="entry name" value="SRCR"/>
    <property type="match status" value="2"/>
</dbReference>
<evidence type="ECO:0000256" key="1">
    <source>
        <dbReference type="ARBA" id="ARBA00022729"/>
    </source>
</evidence>
<evidence type="ECO:0000256" key="5">
    <source>
        <dbReference type="SAM" id="MobiDB-lite"/>
    </source>
</evidence>
<accession>A0A7L4I2S9</accession>
<organism evidence="7 8">
    <name type="scientific">Scopus umbretta</name>
    <name type="common">Hammerkop</name>
    <dbReference type="NCBI Taxonomy" id="33581"/>
    <lineage>
        <taxon>Eukaryota</taxon>
        <taxon>Metazoa</taxon>
        <taxon>Chordata</taxon>
        <taxon>Craniata</taxon>
        <taxon>Vertebrata</taxon>
        <taxon>Euteleostomi</taxon>
        <taxon>Archelosauria</taxon>
        <taxon>Archosauria</taxon>
        <taxon>Dinosauria</taxon>
        <taxon>Saurischia</taxon>
        <taxon>Theropoda</taxon>
        <taxon>Coelurosauria</taxon>
        <taxon>Aves</taxon>
        <taxon>Neognathae</taxon>
        <taxon>Neoaves</taxon>
        <taxon>Aequornithes</taxon>
        <taxon>Pelecaniformes</taxon>
        <taxon>Scopidae</taxon>
        <taxon>Scopus</taxon>
    </lineage>
</organism>
<evidence type="ECO:0000256" key="4">
    <source>
        <dbReference type="PROSITE-ProRule" id="PRU00196"/>
    </source>
</evidence>
<evidence type="ECO:0000259" key="6">
    <source>
        <dbReference type="PROSITE" id="PS50287"/>
    </source>
</evidence>
<feature type="domain" description="SRCR" evidence="6">
    <location>
        <begin position="1"/>
        <end position="93"/>
    </location>
</feature>
<dbReference type="PROSITE" id="PS50287">
    <property type="entry name" value="SRCR_2"/>
    <property type="match status" value="2"/>
</dbReference>
<dbReference type="EMBL" id="VZTL01049775">
    <property type="protein sequence ID" value="NXX59333.1"/>
    <property type="molecule type" value="Genomic_DNA"/>
</dbReference>
<dbReference type="OrthoDB" id="536948at2759"/>
<dbReference type="InterPro" id="IPR001190">
    <property type="entry name" value="SRCR"/>
</dbReference>
<comment type="caution">
    <text evidence="7">The sequence shown here is derived from an EMBL/GenBank/DDBJ whole genome shotgun (WGS) entry which is preliminary data.</text>
</comment>
<evidence type="ECO:0000256" key="2">
    <source>
        <dbReference type="ARBA" id="ARBA00022737"/>
    </source>
</evidence>
<dbReference type="Gene3D" id="3.10.250.10">
    <property type="entry name" value="SRCR-like domain"/>
    <property type="match status" value="2"/>
</dbReference>
<keyword evidence="8" id="KW-1185">Reference proteome</keyword>
<feature type="disulfide bond" evidence="4">
    <location>
        <begin position="62"/>
        <end position="72"/>
    </location>
</feature>
<dbReference type="AlphaFoldDB" id="A0A7L4I2S9"/>
<reference evidence="7 8" key="1">
    <citation type="submission" date="2020-02" db="EMBL/GenBank/DDBJ databases">
        <title>Bird 10,000 Genomes (B10K) Project - Family phase.</title>
        <authorList>
            <person name="Zhang G."/>
        </authorList>
    </citation>
    <scope>NUCLEOTIDE SEQUENCE [LARGE SCALE GENOMIC DNA]</scope>
    <source>
        <strain evidence="7">B10K-DU-002-70</strain>
        <tissue evidence="7">Muscle</tissue>
    </source>
</reference>
<comment type="caution">
    <text evidence="4">Lacks conserved residue(s) required for the propagation of feature annotation.</text>
</comment>
<dbReference type="GO" id="GO:0016020">
    <property type="term" value="C:membrane"/>
    <property type="evidence" value="ECO:0007669"/>
    <property type="project" value="InterPro"/>
</dbReference>
<dbReference type="PANTHER" id="PTHR19331">
    <property type="entry name" value="SCAVENGER RECEPTOR DOMAIN-CONTAINING"/>
    <property type="match status" value="1"/>
</dbReference>
<feature type="non-terminal residue" evidence="7">
    <location>
        <position position="1"/>
    </location>
</feature>
<keyword evidence="1" id="KW-0732">Signal</keyword>
<dbReference type="Proteomes" id="UP000539032">
    <property type="component" value="Unassembled WGS sequence"/>
</dbReference>
<evidence type="ECO:0000313" key="8">
    <source>
        <dbReference type="Proteomes" id="UP000539032"/>
    </source>
</evidence>
<name>A0A7L4I2S9_SCOUM</name>
<keyword evidence="2" id="KW-0677">Repeat</keyword>
<dbReference type="PRINTS" id="PR00258">
    <property type="entry name" value="SPERACTRCPTR"/>
</dbReference>
<evidence type="ECO:0000313" key="7">
    <source>
        <dbReference type="EMBL" id="NXX59333.1"/>
    </source>
</evidence>
<dbReference type="PROSITE" id="PS00420">
    <property type="entry name" value="SRCR_1"/>
    <property type="match status" value="1"/>
</dbReference>
<feature type="non-terminal residue" evidence="7">
    <location>
        <position position="175"/>
    </location>
</feature>
<keyword evidence="3 4" id="KW-1015">Disulfide bond</keyword>
<dbReference type="InterPro" id="IPR036772">
    <property type="entry name" value="SRCR-like_dom_sf"/>
</dbReference>
<protein>
    <submittedName>
        <fullName evidence="7">DMBT1 protein</fullName>
    </submittedName>
</protein>
<feature type="domain" description="SRCR" evidence="6">
    <location>
        <begin position="131"/>
        <end position="175"/>
    </location>
</feature>
<proteinExistence type="predicted"/>
<gene>
    <name evidence="7" type="primary">Dmbt1_2</name>
    <name evidence="7" type="ORF">SCOUMB_R01848</name>
</gene>
<dbReference type="FunFam" id="3.10.250.10:FF:000009">
    <property type="entry name" value="WC1"/>
    <property type="match status" value="1"/>
</dbReference>
<dbReference type="PANTHER" id="PTHR19331:SF487">
    <property type="entry name" value="SOLUBLE SCAVENGER RECEPTOR CYSTEINE-RICH DOMAIN-CONTAINING PROTEIN SSC5D"/>
    <property type="match status" value="1"/>
</dbReference>
<sequence length="175" mass="18153">CAGRVEAKLRGRWGAVADDSWDTEDAEVVCQQLGCGSAAGAYSASTHFGKGDGPISLALIDCQGDEAALWDCEIRGWGPYVGIHDFDTAVVCQGRSRAVRGPHAGPGTSLPPPHRRPPPKNTLSLAAFTGFRLADNSSGCAGRVEAEAGGTWGSLCATGWDLPDAHVLCHHLGCG</sequence>
<dbReference type="SMART" id="SM00202">
    <property type="entry name" value="SR"/>
    <property type="match status" value="1"/>
</dbReference>
<evidence type="ECO:0000256" key="3">
    <source>
        <dbReference type="ARBA" id="ARBA00023157"/>
    </source>
</evidence>